<keyword evidence="4" id="KW-0511">Multifunctional enzyme</keyword>
<dbReference type="SMART" id="SM00823">
    <property type="entry name" value="PKS_PP"/>
    <property type="match status" value="1"/>
</dbReference>
<dbReference type="Pfam" id="PF00550">
    <property type="entry name" value="PP-binding"/>
    <property type="match status" value="1"/>
</dbReference>
<evidence type="ECO:0000313" key="8">
    <source>
        <dbReference type="Proteomes" id="UP000477722"/>
    </source>
</evidence>
<organism evidence="7 8">
    <name type="scientific">Streptomyces boncukensis</name>
    <dbReference type="NCBI Taxonomy" id="2711219"/>
    <lineage>
        <taxon>Bacteria</taxon>
        <taxon>Bacillati</taxon>
        <taxon>Actinomycetota</taxon>
        <taxon>Actinomycetes</taxon>
        <taxon>Kitasatosporales</taxon>
        <taxon>Streptomycetaceae</taxon>
        <taxon>Streptomyces</taxon>
    </lineage>
</organism>
<proteinExistence type="predicted"/>
<reference evidence="7 8" key="1">
    <citation type="submission" date="2020-02" db="EMBL/GenBank/DDBJ databases">
        <title>Whole-genome analyses of novel actinobacteria.</title>
        <authorList>
            <person name="Sahin N."/>
            <person name="Tatar D."/>
        </authorList>
    </citation>
    <scope>NUCLEOTIDE SEQUENCE [LARGE SCALE GENOMIC DNA]</scope>
    <source>
        <strain evidence="7 8">SB3404</strain>
    </source>
</reference>
<feature type="region of interest" description="Disordered" evidence="5">
    <location>
        <begin position="231"/>
        <end position="262"/>
    </location>
</feature>
<evidence type="ECO:0000256" key="2">
    <source>
        <dbReference type="ARBA" id="ARBA00022553"/>
    </source>
</evidence>
<evidence type="ECO:0000256" key="4">
    <source>
        <dbReference type="ARBA" id="ARBA00023268"/>
    </source>
</evidence>
<dbReference type="InterPro" id="IPR009081">
    <property type="entry name" value="PP-bd_ACP"/>
</dbReference>
<dbReference type="PANTHER" id="PTHR43775">
    <property type="entry name" value="FATTY ACID SYNTHASE"/>
    <property type="match status" value="1"/>
</dbReference>
<name>A0A6G4X387_9ACTN</name>
<dbReference type="Gene3D" id="3.40.50.720">
    <property type="entry name" value="NAD(P)-binding Rossmann-like Domain"/>
    <property type="match status" value="1"/>
</dbReference>
<evidence type="ECO:0000256" key="1">
    <source>
        <dbReference type="ARBA" id="ARBA00022450"/>
    </source>
</evidence>
<feature type="region of interest" description="Disordered" evidence="5">
    <location>
        <begin position="76"/>
        <end position="95"/>
    </location>
</feature>
<dbReference type="GO" id="GO:0017000">
    <property type="term" value="P:antibiotic biosynthetic process"/>
    <property type="evidence" value="ECO:0007669"/>
    <property type="project" value="UniProtKB-ARBA"/>
</dbReference>
<dbReference type="SMART" id="SM01294">
    <property type="entry name" value="PKS_PP_betabranch"/>
    <property type="match status" value="1"/>
</dbReference>
<keyword evidence="3" id="KW-0808">Transferase</keyword>
<evidence type="ECO:0000256" key="5">
    <source>
        <dbReference type="SAM" id="MobiDB-lite"/>
    </source>
</evidence>
<dbReference type="SUPFAM" id="SSF47336">
    <property type="entry name" value="ACP-like"/>
    <property type="match status" value="1"/>
</dbReference>
<feature type="compositionally biased region" description="Acidic residues" evidence="5">
    <location>
        <begin position="237"/>
        <end position="254"/>
    </location>
</feature>
<sequence length="262" mass="27605">LWAEESGMTGRLGVVDRARMARSGVGALSSERALGLLDASLAHGGPHLLAMDLDPRALTAQSATGGPPALLRALAGEGSTRRTAASAPSPADWGPRLAALSRDQQHRVLLDLVRGHAAAVLGHSAAEAIQAEAPFKEMGFDSLTAVELRNRLSAASGLRLPATFVFRYPSAAAVAEYLRENLCPAGADPAQPLFAEVEKLESALARFAPEGEVRSRLAKRLETLAWRLGDSAAEPEQAVDSDALESASDDELFDLIDREVPS</sequence>
<keyword evidence="2" id="KW-0597">Phosphoprotein</keyword>
<gene>
    <name evidence="7" type="ORF">G5C65_27395</name>
</gene>
<dbReference type="FunFam" id="1.10.1200.10:FF:000007">
    <property type="entry name" value="Probable polyketide synthase pks17"/>
    <property type="match status" value="1"/>
</dbReference>
<evidence type="ECO:0000313" key="7">
    <source>
        <dbReference type="EMBL" id="NGO72006.1"/>
    </source>
</evidence>
<dbReference type="Gene3D" id="1.10.1200.10">
    <property type="entry name" value="ACP-like"/>
    <property type="match status" value="1"/>
</dbReference>
<dbReference type="PROSITE" id="PS50075">
    <property type="entry name" value="CARRIER"/>
    <property type="match status" value="1"/>
</dbReference>
<evidence type="ECO:0000259" key="6">
    <source>
        <dbReference type="PROSITE" id="PS50075"/>
    </source>
</evidence>
<dbReference type="GO" id="GO:0031177">
    <property type="term" value="F:phosphopantetheine binding"/>
    <property type="evidence" value="ECO:0007669"/>
    <property type="project" value="InterPro"/>
</dbReference>
<dbReference type="AlphaFoldDB" id="A0A6G4X387"/>
<dbReference type="InterPro" id="IPR050091">
    <property type="entry name" value="PKS_NRPS_Biosynth_Enz"/>
</dbReference>
<dbReference type="InterPro" id="IPR020806">
    <property type="entry name" value="PKS_PP-bd"/>
</dbReference>
<accession>A0A6G4X387</accession>
<dbReference type="PANTHER" id="PTHR43775:SF51">
    <property type="entry name" value="INACTIVE PHENOLPHTHIOCEROL SYNTHESIS POLYKETIDE SYNTHASE TYPE I PKS1-RELATED"/>
    <property type="match status" value="1"/>
</dbReference>
<dbReference type="GO" id="GO:0006633">
    <property type="term" value="P:fatty acid biosynthetic process"/>
    <property type="evidence" value="ECO:0007669"/>
    <property type="project" value="TreeGrafter"/>
</dbReference>
<feature type="non-terminal residue" evidence="7">
    <location>
        <position position="1"/>
    </location>
</feature>
<protein>
    <submittedName>
        <fullName evidence="7">Polyketide synthase</fullName>
    </submittedName>
</protein>
<feature type="domain" description="Carrier" evidence="6">
    <location>
        <begin position="107"/>
        <end position="182"/>
    </location>
</feature>
<dbReference type="InterPro" id="IPR006162">
    <property type="entry name" value="Ppantetheine_attach_site"/>
</dbReference>
<comment type="caution">
    <text evidence="7">The sequence shown here is derived from an EMBL/GenBank/DDBJ whole genome shotgun (WGS) entry which is preliminary data.</text>
</comment>
<evidence type="ECO:0000256" key="3">
    <source>
        <dbReference type="ARBA" id="ARBA00022679"/>
    </source>
</evidence>
<dbReference type="InterPro" id="IPR036736">
    <property type="entry name" value="ACP-like_sf"/>
</dbReference>
<dbReference type="GO" id="GO:0004312">
    <property type="term" value="F:fatty acid synthase activity"/>
    <property type="evidence" value="ECO:0007669"/>
    <property type="project" value="TreeGrafter"/>
</dbReference>
<keyword evidence="1" id="KW-0596">Phosphopantetheine</keyword>
<dbReference type="EMBL" id="JAAKZZ010000384">
    <property type="protein sequence ID" value="NGO72006.1"/>
    <property type="molecule type" value="Genomic_DNA"/>
</dbReference>
<dbReference type="PROSITE" id="PS00012">
    <property type="entry name" value="PHOSPHOPANTETHEINE"/>
    <property type="match status" value="1"/>
</dbReference>
<dbReference type="Proteomes" id="UP000477722">
    <property type="component" value="Unassembled WGS sequence"/>
</dbReference>
<keyword evidence="8" id="KW-1185">Reference proteome</keyword>